<accession>A0A0A9DV26</accession>
<organism evidence="1">
    <name type="scientific">Arundo donax</name>
    <name type="common">Giant reed</name>
    <name type="synonym">Donax arundinaceus</name>
    <dbReference type="NCBI Taxonomy" id="35708"/>
    <lineage>
        <taxon>Eukaryota</taxon>
        <taxon>Viridiplantae</taxon>
        <taxon>Streptophyta</taxon>
        <taxon>Embryophyta</taxon>
        <taxon>Tracheophyta</taxon>
        <taxon>Spermatophyta</taxon>
        <taxon>Magnoliopsida</taxon>
        <taxon>Liliopsida</taxon>
        <taxon>Poales</taxon>
        <taxon>Poaceae</taxon>
        <taxon>PACMAD clade</taxon>
        <taxon>Arundinoideae</taxon>
        <taxon>Arundineae</taxon>
        <taxon>Arundo</taxon>
    </lineage>
</organism>
<reference evidence="1" key="1">
    <citation type="submission" date="2014-09" db="EMBL/GenBank/DDBJ databases">
        <authorList>
            <person name="Magalhaes I.L.F."/>
            <person name="Oliveira U."/>
            <person name="Santos F.R."/>
            <person name="Vidigal T.H.D.A."/>
            <person name="Brescovit A.D."/>
            <person name="Santos A.J."/>
        </authorList>
    </citation>
    <scope>NUCLEOTIDE SEQUENCE</scope>
    <source>
        <tissue evidence="1">Shoot tissue taken approximately 20 cm above the soil surface</tissue>
    </source>
</reference>
<reference evidence="1" key="2">
    <citation type="journal article" date="2015" name="Data Brief">
        <title>Shoot transcriptome of the giant reed, Arundo donax.</title>
        <authorList>
            <person name="Barrero R.A."/>
            <person name="Guerrero F.D."/>
            <person name="Moolhuijzen P."/>
            <person name="Goolsby J.A."/>
            <person name="Tidwell J."/>
            <person name="Bellgard S.E."/>
            <person name="Bellgard M.I."/>
        </authorList>
    </citation>
    <scope>NUCLEOTIDE SEQUENCE</scope>
    <source>
        <tissue evidence="1">Shoot tissue taken approximately 20 cm above the soil surface</tissue>
    </source>
</reference>
<dbReference type="AlphaFoldDB" id="A0A0A9DV26"/>
<sequence>MGRAFPACFPPLMTVIAGTGSVVALLPARSAICL</sequence>
<evidence type="ECO:0000313" key="1">
    <source>
        <dbReference type="EMBL" id="JAD89525.1"/>
    </source>
</evidence>
<dbReference type="EMBL" id="GBRH01208370">
    <property type="protein sequence ID" value="JAD89525.1"/>
    <property type="molecule type" value="Transcribed_RNA"/>
</dbReference>
<protein>
    <submittedName>
        <fullName evidence="1">Uncharacterized protein</fullName>
    </submittedName>
</protein>
<proteinExistence type="predicted"/>
<name>A0A0A9DV26_ARUDO</name>